<evidence type="ECO:0000313" key="2">
    <source>
        <dbReference type="EMBL" id="OQA51803.1"/>
    </source>
</evidence>
<feature type="compositionally biased region" description="Polar residues" evidence="1">
    <location>
        <begin position="421"/>
        <end position="434"/>
    </location>
</feature>
<dbReference type="Gene3D" id="3.20.20.140">
    <property type="entry name" value="Metal-dependent hydrolases"/>
    <property type="match status" value="1"/>
</dbReference>
<feature type="region of interest" description="Disordered" evidence="1">
    <location>
        <begin position="414"/>
        <end position="438"/>
    </location>
</feature>
<comment type="caution">
    <text evidence="2">The sequence shown here is derived from an EMBL/GenBank/DDBJ whole genome shotgun (WGS) entry which is preliminary data.</text>
</comment>
<dbReference type="SUPFAM" id="SSF89550">
    <property type="entry name" value="PHP domain-like"/>
    <property type="match status" value="1"/>
</dbReference>
<dbReference type="InterPro" id="IPR016195">
    <property type="entry name" value="Pol/histidinol_Pase-like"/>
</dbReference>
<organism evidence="2">
    <name type="scientific">candidate division WS2 bacterium ADurb.Bin280</name>
    <dbReference type="NCBI Taxonomy" id="1852829"/>
    <lineage>
        <taxon>Bacteria</taxon>
        <taxon>candidate division WS2</taxon>
    </lineage>
</organism>
<sequence length="620" mass="64590">MSRVLGVVCLIWLVLCTSAGSAGIGEWMPVGAHYHSNFSDGVSSIEDATAYMISSGNRYALLSDHAEMINKTASMSHQSQKMSGYGSWLATAMSVDGCVPGLECGLGPSHGSHLLYYGGLMSAITVASVTAQSGESSPPEALETIEKCARESGAALIAAHPTCAAYPFKMLDADIDGVEIFDSFGKDAATDLYFLKKLKVARIKPMAVVTGSDYHGPNVSRLNAIGKYLADTGNFSATMHAPWNLRRTYVNCASKHQIAEAIRSRRCYAAFADARITSASVCPGDVIEATEQIVIDYTGVPFGPGVGNVIFAVGKNGTDHQQNAVTDHFDGTLRFDPTSLPAPVLKDGCYLYFLIGKVIGTSAIEVLPYDKPKKQKEPSTFDQVASALVGGLIAGLVQGSDRFDLTVGPEGASLVPVPPSLQGTPPNSNSNQRNFVGELLNGSLPGGAGAGDSSRGTGIKANTAAASGGSGSVGSVSPFFVAPTSGGGGGGGQPAPSCAPVTVSGRGANREDGVSFELVFNRLADTRGTVSMVLTGADGRTIRFQDTRPFGGTAYTAAGFPTSYGWRYDADMGRVATTRGVASVILLTVSGSIKERETAARGAIVYYNLNGDRKQVSCKF</sequence>
<protein>
    <recommendedName>
        <fullName evidence="3">PHP domain protein</fullName>
    </recommendedName>
</protein>
<accession>A0A1V5SC15</accession>
<proteinExistence type="predicted"/>
<gene>
    <name evidence="2" type="ORF">BWY43_00811</name>
</gene>
<dbReference type="Proteomes" id="UP000485367">
    <property type="component" value="Unassembled WGS sequence"/>
</dbReference>
<evidence type="ECO:0008006" key="3">
    <source>
        <dbReference type="Google" id="ProtNLM"/>
    </source>
</evidence>
<name>A0A1V5SC15_9BACT</name>
<dbReference type="EMBL" id="MWBO01000063">
    <property type="protein sequence ID" value="OQA51803.1"/>
    <property type="molecule type" value="Genomic_DNA"/>
</dbReference>
<evidence type="ECO:0000256" key="1">
    <source>
        <dbReference type="SAM" id="MobiDB-lite"/>
    </source>
</evidence>
<reference evidence="2" key="1">
    <citation type="submission" date="2017-02" db="EMBL/GenBank/DDBJ databases">
        <title>Delving into the versatile metabolic prowess of the omnipresent phylum Bacteroidetes.</title>
        <authorList>
            <person name="Nobu M.K."/>
            <person name="Mei R."/>
            <person name="Narihiro T."/>
            <person name="Kuroda K."/>
            <person name="Liu W.-T."/>
        </authorList>
    </citation>
    <scope>NUCLEOTIDE SEQUENCE</scope>
    <source>
        <strain evidence="2">ADurb.Bin280</strain>
    </source>
</reference>
<dbReference type="AlphaFoldDB" id="A0A1V5SC15"/>